<accession>A0A502CQN1</accession>
<dbReference type="Proteomes" id="UP000317722">
    <property type="component" value="Unassembled WGS sequence"/>
</dbReference>
<dbReference type="PANTHER" id="PTHR43471">
    <property type="entry name" value="ABC TRANSPORTER PERMEASE"/>
    <property type="match status" value="1"/>
</dbReference>
<proteinExistence type="predicted"/>
<evidence type="ECO:0000313" key="3">
    <source>
        <dbReference type="Proteomes" id="UP000317722"/>
    </source>
</evidence>
<evidence type="ECO:0000313" key="2">
    <source>
        <dbReference type="EMBL" id="TPG15052.1"/>
    </source>
</evidence>
<dbReference type="Pfam" id="PF12679">
    <property type="entry name" value="ABC2_membrane_2"/>
    <property type="match status" value="1"/>
</dbReference>
<feature type="transmembrane region" description="Helical" evidence="1">
    <location>
        <begin position="123"/>
        <end position="156"/>
    </location>
</feature>
<comment type="caution">
    <text evidence="2">The sequence shown here is derived from an EMBL/GenBank/DDBJ whole genome shotgun (WGS) entry which is preliminary data.</text>
</comment>
<feature type="transmembrane region" description="Helical" evidence="1">
    <location>
        <begin position="201"/>
        <end position="219"/>
    </location>
</feature>
<feature type="transmembrane region" description="Helical" evidence="1">
    <location>
        <begin position="176"/>
        <end position="194"/>
    </location>
</feature>
<reference evidence="2 3" key="1">
    <citation type="journal article" date="2019" name="Environ. Microbiol.">
        <title>Species interactions and distinct microbial communities in high Arctic permafrost affected cryosols are associated with the CH4 and CO2 gas fluxes.</title>
        <authorList>
            <person name="Altshuler I."/>
            <person name="Hamel J."/>
            <person name="Turney S."/>
            <person name="Magnuson E."/>
            <person name="Levesque R."/>
            <person name="Greer C."/>
            <person name="Whyte L.G."/>
        </authorList>
    </citation>
    <scope>NUCLEOTIDE SEQUENCE [LARGE SCALE GENOMIC DNA]</scope>
    <source>
        <strain evidence="2 3">S9.3A</strain>
    </source>
</reference>
<keyword evidence="1" id="KW-0472">Membrane</keyword>
<dbReference type="AlphaFoldDB" id="A0A502CQN1"/>
<gene>
    <name evidence="2" type="ORF">EAH86_16135</name>
</gene>
<evidence type="ECO:0000256" key="1">
    <source>
        <dbReference type="SAM" id="Phobius"/>
    </source>
</evidence>
<dbReference type="OrthoDB" id="3376858at2"/>
<organism evidence="2 3">
    <name type="scientific">Pedococcus bigeumensis</name>
    <dbReference type="NCBI Taxonomy" id="433644"/>
    <lineage>
        <taxon>Bacteria</taxon>
        <taxon>Bacillati</taxon>
        <taxon>Actinomycetota</taxon>
        <taxon>Actinomycetes</taxon>
        <taxon>Micrococcales</taxon>
        <taxon>Intrasporangiaceae</taxon>
        <taxon>Pedococcus</taxon>
    </lineage>
</organism>
<feature type="transmembrane region" description="Helical" evidence="1">
    <location>
        <begin position="266"/>
        <end position="285"/>
    </location>
</feature>
<protein>
    <submittedName>
        <fullName evidence="2">ABC transporter permease</fullName>
    </submittedName>
</protein>
<dbReference type="GO" id="GO:0140359">
    <property type="term" value="F:ABC-type transporter activity"/>
    <property type="evidence" value="ECO:0007669"/>
    <property type="project" value="InterPro"/>
</dbReference>
<feature type="transmembrane region" description="Helical" evidence="1">
    <location>
        <begin position="83"/>
        <end position="102"/>
    </location>
</feature>
<name>A0A502CQN1_9MICO</name>
<sequence>MRTRSSAMSDLVNVTRAELAKLVRRPAAWVLLAAAITLDQVFGFVIPYLSYKNGSGGAMTDGESPAQLLAGTLPAQVITNTTAAFPVFAGALALVLGALVAGNEFTGGTLKTLLTQGPRRASVFGGQLLALVTAVGVGVLALFLTCAASALGIALVEDQAVGWPSIGDLAAGLGSGWLVMAMWASLGAVFGVVLRSVALPIGLGVVWILGIENLISAVARTSLTALQPLRDLLPGVSSGSLISSVLPVQIGPLPPGVQSTVSGERGLATVAAYAVVAALTVVVVGRRRDVSA</sequence>
<keyword evidence="3" id="KW-1185">Reference proteome</keyword>
<dbReference type="EMBL" id="RCZM01000005">
    <property type="protein sequence ID" value="TPG15052.1"/>
    <property type="molecule type" value="Genomic_DNA"/>
</dbReference>
<keyword evidence="1" id="KW-0812">Transmembrane</keyword>
<dbReference type="GO" id="GO:0005886">
    <property type="term" value="C:plasma membrane"/>
    <property type="evidence" value="ECO:0007669"/>
    <property type="project" value="UniProtKB-SubCell"/>
</dbReference>
<keyword evidence="1" id="KW-1133">Transmembrane helix</keyword>